<dbReference type="SUPFAM" id="SSF50630">
    <property type="entry name" value="Acid proteases"/>
    <property type="match status" value="1"/>
</dbReference>
<evidence type="ECO:0000256" key="2">
    <source>
        <dbReference type="SAM" id="MobiDB-lite"/>
    </source>
</evidence>
<dbReference type="SUPFAM" id="SSF53098">
    <property type="entry name" value="Ribonuclease H-like"/>
    <property type="match status" value="1"/>
</dbReference>
<dbReference type="InterPro" id="IPR021109">
    <property type="entry name" value="Peptidase_aspartic_dom_sf"/>
</dbReference>
<dbReference type="AlphaFoldDB" id="A0A8C4XBU5"/>
<protein>
    <recommendedName>
        <fullName evidence="1">Gypsy retrotransposon integrase-like protein 1</fullName>
    </recommendedName>
</protein>
<dbReference type="FunFam" id="3.30.420.10:FF:000032">
    <property type="entry name" value="Retrovirus-related Pol polyprotein from transposon 297-like Protein"/>
    <property type="match status" value="1"/>
</dbReference>
<dbReference type="Ensembl" id="ENSECRT00000019841.1">
    <property type="protein sequence ID" value="ENSECRP00000019446.1"/>
    <property type="gene ID" value="ENSECRG00000013013.1"/>
</dbReference>
<dbReference type="InterPro" id="IPR001584">
    <property type="entry name" value="Integrase_cat-core"/>
</dbReference>
<sequence length="472" mass="52882">MERGVGLCALSNPLALPHKGEVIVNSHKVEALFDSGSKLSMVECRYVLPRQWLKTKTCITCVHGDVRAYESARCFICHGGILKKLVVAVLPNPPCAGILGRDWSDDKSSAVLISPYSKLGLVTDGNPPSQVVSTPCTQPVERDMGDHKEDGELPGTLQTNTSSVRSSPEREVSPPLEVSPDPLSDLSFQFRQTPASFKREQWNDSLKFAKNVVVFVNGQRTSQPMPQGPHFVLENDLLYRVSEHEGGVRKLLLIPQAFRRQVCELAHAHLLGGHLGNEKTLERIKLRFYWLGINEEVRRFCVSCPECQLWQIPRRDRAPLVPLPLIDVPFERIGVDIVGPLEPSARGHKYILVLVDYATRYPEAVPLRSANSKAIARVLMEVFARVRVPKEVLTDQGTPFTSETFKEIAKLLKIKHLRTAVYHPQTNGLVERFNQTLKQMLRKVVSGDGRNWDQLLPLVLFAYREVPQASTG</sequence>
<organism evidence="4 5">
    <name type="scientific">Erpetoichthys calabaricus</name>
    <name type="common">Rope fish</name>
    <name type="synonym">Calamoichthys calabaricus</name>
    <dbReference type="NCBI Taxonomy" id="27687"/>
    <lineage>
        <taxon>Eukaryota</taxon>
        <taxon>Metazoa</taxon>
        <taxon>Chordata</taxon>
        <taxon>Craniata</taxon>
        <taxon>Vertebrata</taxon>
        <taxon>Euteleostomi</taxon>
        <taxon>Actinopterygii</taxon>
        <taxon>Polypteriformes</taxon>
        <taxon>Polypteridae</taxon>
        <taxon>Erpetoichthys</taxon>
    </lineage>
</organism>
<dbReference type="Pfam" id="PF00665">
    <property type="entry name" value="rve"/>
    <property type="match status" value="1"/>
</dbReference>
<feature type="region of interest" description="Disordered" evidence="2">
    <location>
        <begin position="124"/>
        <end position="185"/>
    </location>
</feature>
<dbReference type="PANTHER" id="PTHR37984">
    <property type="entry name" value="PROTEIN CBG26694"/>
    <property type="match status" value="1"/>
</dbReference>
<dbReference type="Pfam" id="PF17921">
    <property type="entry name" value="Integrase_H2C2"/>
    <property type="match status" value="1"/>
</dbReference>
<reference evidence="4" key="3">
    <citation type="submission" date="2025-09" db="UniProtKB">
        <authorList>
            <consortium name="Ensembl"/>
        </authorList>
    </citation>
    <scope>IDENTIFICATION</scope>
</reference>
<feature type="compositionally biased region" description="Polar residues" evidence="2">
    <location>
        <begin position="126"/>
        <end position="137"/>
    </location>
</feature>
<accession>A0A8C4XBU5</accession>
<reference evidence="4" key="2">
    <citation type="submission" date="2025-08" db="UniProtKB">
        <authorList>
            <consortium name="Ensembl"/>
        </authorList>
    </citation>
    <scope>IDENTIFICATION</scope>
</reference>
<dbReference type="Proteomes" id="UP000694620">
    <property type="component" value="Chromosome 12"/>
</dbReference>
<dbReference type="GO" id="GO:0015074">
    <property type="term" value="P:DNA integration"/>
    <property type="evidence" value="ECO:0007669"/>
    <property type="project" value="InterPro"/>
</dbReference>
<feature type="compositionally biased region" description="Basic and acidic residues" evidence="2">
    <location>
        <begin position="140"/>
        <end position="151"/>
    </location>
</feature>
<keyword evidence="5" id="KW-1185">Reference proteome</keyword>
<feature type="domain" description="Integrase catalytic" evidence="3">
    <location>
        <begin position="325"/>
        <end position="472"/>
    </location>
</feature>
<dbReference type="InterPro" id="IPR012337">
    <property type="entry name" value="RNaseH-like_sf"/>
</dbReference>
<name>A0A8C4XBU5_ERPCA</name>
<dbReference type="GeneTree" id="ENSGT01050000244855"/>
<dbReference type="Gene3D" id="3.30.420.10">
    <property type="entry name" value="Ribonuclease H-like superfamily/Ribonuclease H"/>
    <property type="match status" value="1"/>
</dbReference>
<dbReference type="Gene3D" id="2.40.70.10">
    <property type="entry name" value="Acid Proteases"/>
    <property type="match status" value="1"/>
</dbReference>
<proteinExistence type="predicted"/>
<evidence type="ECO:0000259" key="3">
    <source>
        <dbReference type="PROSITE" id="PS50994"/>
    </source>
</evidence>
<dbReference type="InterPro" id="IPR050951">
    <property type="entry name" value="Retrovirus_Pol_polyprotein"/>
</dbReference>
<evidence type="ECO:0000313" key="5">
    <source>
        <dbReference type="Proteomes" id="UP000694620"/>
    </source>
</evidence>
<dbReference type="PROSITE" id="PS50994">
    <property type="entry name" value="INTEGRASE"/>
    <property type="match status" value="1"/>
</dbReference>
<dbReference type="PANTHER" id="PTHR37984:SF15">
    <property type="entry name" value="INTEGRASE CATALYTIC DOMAIN-CONTAINING PROTEIN"/>
    <property type="match status" value="1"/>
</dbReference>
<evidence type="ECO:0000256" key="1">
    <source>
        <dbReference type="ARBA" id="ARBA00039658"/>
    </source>
</evidence>
<dbReference type="Gene3D" id="1.10.340.70">
    <property type="match status" value="1"/>
</dbReference>
<reference evidence="4" key="1">
    <citation type="submission" date="2021-06" db="EMBL/GenBank/DDBJ databases">
        <authorList>
            <consortium name="Wellcome Sanger Institute Data Sharing"/>
        </authorList>
    </citation>
    <scope>NUCLEOTIDE SEQUENCE [LARGE SCALE GENOMIC DNA]</scope>
</reference>
<dbReference type="InterPro" id="IPR041588">
    <property type="entry name" value="Integrase_H2C2"/>
</dbReference>
<dbReference type="InterPro" id="IPR036397">
    <property type="entry name" value="RNaseH_sf"/>
</dbReference>
<evidence type="ECO:0000313" key="4">
    <source>
        <dbReference type="Ensembl" id="ENSECRP00000019446.1"/>
    </source>
</evidence>
<dbReference type="GO" id="GO:0003676">
    <property type="term" value="F:nucleic acid binding"/>
    <property type="evidence" value="ECO:0007669"/>
    <property type="project" value="InterPro"/>
</dbReference>
<dbReference type="FunFam" id="1.10.340.70:FF:000001">
    <property type="entry name" value="Retrovirus-related Pol polyprotein from transposon gypsy-like Protein"/>
    <property type="match status" value="1"/>
</dbReference>